<dbReference type="EMBL" id="CAJPWZ010001549">
    <property type="protein sequence ID" value="CAG2217611.1"/>
    <property type="molecule type" value="Genomic_DNA"/>
</dbReference>
<name>A0A8S3SEY9_MYTED</name>
<accession>A0A8S3SEY9</accession>
<dbReference type="AlphaFoldDB" id="A0A8S3SEY9"/>
<comment type="caution">
    <text evidence="2">The sequence shown here is derived from an EMBL/GenBank/DDBJ whole genome shotgun (WGS) entry which is preliminary data.</text>
</comment>
<keyword evidence="3" id="KW-1185">Reference proteome</keyword>
<organism evidence="2 3">
    <name type="scientific">Mytilus edulis</name>
    <name type="common">Blue mussel</name>
    <dbReference type="NCBI Taxonomy" id="6550"/>
    <lineage>
        <taxon>Eukaryota</taxon>
        <taxon>Metazoa</taxon>
        <taxon>Spiralia</taxon>
        <taxon>Lophotrochozoa</taxon>
        <taxon>Mollusca</taxon>
        <taxon>Bivalvia</taxon>
        <taxon>Autobranchia</taxon>
        <taxon>Pteriomorphia</taxon>
        <taxon>Mytilida</taxon>
        <taxon>Mytiloidea</taxon>
        <taxon>Mytilidae</taxon>
        <taxon>Mytilinae</taxon>
        <taxon>Mytilus</taxon>
    </lineage>
</organism>
<dbReference type="Proteomes" id="UP000683360">
    <property type="component" value="Unassembled WGS sequence"/>
</dbReference>
<gene>
    <name evidence="2" type="ORF">MEDL_31286</name>
</gene>
<evidence type="ECO:0000256" key="1">
    <source>
        <dbReference type="SAM" id="SignalP"/>
    </source>
</evidence>
<sequence length="174" mass="19921">MVLTLWFQVILVATACTAYDMKCPVTRQWQYRAKHTCTNETKYICLFHEMKSSYEEKCIGPDGIQRGFKLVLRPHVINSYCERSRYQPIPFNTTGNSDCIYQKSVCTDEGLVVHNIGTNSSDTSCRCDYRKGYTFVKTPNNTCYCLPSVEDCSCFLIRCAKLTAGNIVDTRKKN</sequence>
<reference evidence="2" key="1">
    <citation type="submission" date="2021-03" db="EMBL/GenBank/DDBJ databases">
        <authorList>
            <person name="Bekaert M."/>
        </authorList>
    </citation>
    <scope>NUCLEOTIDE SEQUENCE</scope>
</reference>
<proteinExistence type="predicted"/>
<feature type="signal peptide" evidence="1">
    <location>
        <begin position="1"/>
        <end position="18"/>
    </location>
</feature>
<feature type="chain" id="PRO_5035763273" evidence="1">
    <location>
        <begin position="19"/>
        <end position="174"/>
    </location>
</feature>
<protein>
    <submittedName>
        <fullName evidence="2">Uncharacterized protein</fullName>
    </submittedName>
</protein>
<evidence type="ECO:0000313" key="2">
    <source>
        <dbReference type="EMBL" id="CAG2217611.1"/>
    </source>
</evidence>
<keyword evidence="1" id="KW-0732">Signal</keyword>
<evidence type="ECO:0000313" key="3">
    <source>
        <dbReference type="Proteomes" id="UP000683360"/>
    </source>
</evidence>